<sequence>MNLRRRDNRTDFQLSSTLFPHIRAILGSGGQSAGAYFTPAPCLATLYSSFPSASIVGVTGECSTCLINQAVQKRIYGTDNRELHILGIVCLTEMMEEGAWGECRGLES</sequence>
<dbReference type="AlphaFoldDB" id="A0A8H7KGF7"/>
<reference evidence="1 2" key="1">
    <citation type="journal article" name="Sci. Rep.">
        <title>Telomere-to-telomere assembled and centromere annotated genomes of the two main subspecies of the button mushroom Agaricus bisporus reveal especially polymorphic chromosome ends.</title>
        <authorList>
            <person name="Sonnenberg A.S.M."/>
            <person name="Sedaghat-Telgerd N."/>
            <person name="Lavrijssen B."/>
            <person name="Ohm R.A."/>
            <person name="Hendrickx P.M."/>
            <person name="Scholtmeijer K."/>
            <person name="Baars J.J.P."/>
            <person name="van Peer A."/>
        </authorList>
    </citation>
    <scope>NUCLEOTIDE SEQUENCE [LARGE SCALE GENOMIC DNA]</scope>
    <source>
        <strain evidence="1 2">H119_p4</strain>
    </source>
</reference>
<evidence type="ECO:0000313" key="2">
    <source>
        <dbReference type="Proteomes" id="UP000629468"/>
    </source>
</evidence>
<protein>
    <submittedName>
        <fullName evidence="1">Uncharacterized protein</fullName>
    </submittedName>
</protein>
<organism evidence="1 2">
    <name type="scientific">Agaricus bisporus var. burnettii</name>
    <dbReference type="NCBI Taxonomy" id="192524"/>
    <lineage>
        <taxon>Eukaryota</taxon>
        <taxon>Fungi</taxon>
        <taxon>Dikarya</taxon>
        <taxon>Basidiomycota</taxon>
        <taxon>Agaricomycotina</taxon>
        <taxon>Agaricomycetes</taxon>
        <taxon>Agaricomycetidae</taxon>
        <taxon>Agaricales</taxon>
        <taxon>Agaricineae</taxon>
        <taxon>Agaricaceae</taxon>
        <taxon>Agaricus</taxon>
    </lineage>
</organism>
<dbReference type="EMBL" id="JABXXO010000007">
    <property type="protein sequence ID" value="KAF7773231.1"/>
    <property type="molecule type" value="Genomic_DNA"/>
</dbReference>
<evidence type="ECO:0000313" key="1">
    <source>
        <dbReference type="EMBL" id="KAF7773231.1"/>
    </source>
</evidence>
<comment type="caution">
    <text evidence="1">The sequence shown here is derived from an EMBL/GenBank/DDBJ whole genome shotgun (WGS) entry which is preliminary data.</text>
</comment>
<dbReference type="Proteomes" id="UP000629468">
    <property type="component" value="Unassembled WGS sequence"/>
</dbReference>
<gene>
    <name evidence="1" type="ORF">Agabi119p4_5398</name>
</gene>
<proteinExistence type="predicted"/>
<accession>A0A8H7KGF7</accession>
<name>A0A8H7KGF7_AGABI</name>